<feature type="compositionally biased region" description="Low complexity" evidence="1">
    <location>
        <begin position="61"/>
        <end position="72"/>
    </location>
</feature>
<evidence type="ECO:0000313" key="3">
    <source>
        <dbReference type="EnsemblPlants" id="KQJ81724"/>
    </source>
</evidence>
<reference evidence="3" key="3">
    <citation type="submission" date="2018-08" db="UniProtKB">
        <authorList>
            <consortium name="EnsemblPlants"/>
        </authorList>
    </citation>
    <scope>IDENTIFICATION</scope>
    <source>
        <strain evidence="3">cv. Bd21</strain>
    </source>
</reference>
<feature type="region of interest" description="Disordered" evidence="1">
    <location>
        <begin position="1"/>
        <end position="123"/>
    </location>
</feature>
<gene>
    <name evidence="2" type="ORF">BRADI_5g02550v3</name>
</gene>
<proteinExistence type="predicted"/>
<dbReference type="EMBL" id="CM000884">
    <property type="protein sequence ID" value="KQJ81724.1"/>
    <property type="molecule type" value="Genomic_DNA"/>
</dbReference>
<feature type="compositionally biased region" description="Low complexity" evidence="1">
    <location>
        <begin position="99"/>
        <end position="110"/>
    </location>
</feature>
<evidence type="ECO:0000313" key="4">
    <source>
        <dbReference type="Proteomes" id="UP000008810"/>
    </source>
</evidence>
<dbReference type="InParanoid" id="A0A0Q3E6A1"/>
<dbReference type="EnsemblPlants" id="KQJ81724">
    <property type="protein sequence ID" value="KQJ81724"/>
    <property type="gene ID" value="BRADI_5g02550v3"/>
</dbReference>
<name>A0A0Q3E6A1_BRADI</name>
<accession>A0A0Q3E6A1</accession>
<protein>
    <submittedName>
        <fullName evidence="2 3">Uncharacterized protein</fullName>
    </submittedName>
</protein>
<evidence type="ECO:0000256" key="1">
    <source>
        <dbReference type="SAM" id="MobiDB-lite"/>
    </source>
</evidence>
<reference evidence="2" key="2">
    <citation type="submission" date="2017-06" db="EMBL/GenBank/DDBJ databases">
        <title>WGS assembly of Brachypodium distachyon.</title>
        <authorList>
            <consortium name="The International Brachypodium Initiative"/>
            <person name="Lucas S."/>
            <person name="Harmon-Smith M."/>
            <person name="Lail K."/>
            <person name="Tice H."/>
            <person name="Grimwood J."/>
            <person name="Bruce D."/>
            <person name="Barry K."/>
            <person name="Shu S."/>
            <person name="Lindquist E."/>
            <person name="Wang M."/>
            <person name="Pitluck S."/>
            <person name="Vogel J.P."/>
            <person name="Garvin D.F."/>
            <person name="Mockler T.C."/>
            <person name="Schmutz J."/>
            <person name="Rokhsar D."/>
            <person name="Bevan M.W."/>
        </authorList>
    </citation>
    <scope>NUCLEOTIDE SEQUENCE</scope>
    <source>
        <strain evidence="2">Bd21</strain>
    </source>
</reference>
<dbReference type="AlphaFoldDB" id="A0A0Q3E6A1"/>
<keyword evidence="4" id="KW-1185">Reference proteome</keyword>
<evidence type="ECO:0000313" key="2">
    <source>
        <dbReference type="EMBL" id="KQJ81724.1"/>
    </source>
</evidence>
<sequence length="240" mass="25455">MAELLPWPCSPAPLSPELPRARRSPRPPLSRAPSRAPVFPQPPGRLFLPVAAPCSSTGDRPCASSAATTSPATAPPPLAPGRAASTRLPARASPSPGIASTSPARSASPSIERHRPLPALPATSPSQTRNFYLTCGPCLSAACCYHCCVAIAPRRDASLLHVLLPHIIGIVETNTASNHEDGALNYCLAVNDYFAHVHDYFEDVDCIDYGRGTQQRQNLGVPCPCVAPIHVQIMQTSYVN</sequence>
<dbReference type="Gramene" id="KQJ81724">
    <property type="protein sequence ID" value="KQJ81724"/>
    <property type="gene ID" value="BRADI_5g02550v3"/>
</dbReference>
<organism evidence="2">
    <name type="scientific">Brachypodium distachyon</name>
    <name type="common">Purple false brome</name>
    <name type="synonym">Trachynia distachya</name>
    <dbReference type="NCBI Taxonomy" id="15368"/>
    <lineage>
        <taxon>Eukaryota</taxon>
        <taxon>Viridiplantae</taxon>
        <taxon>Streptophyta</taxon>
        <taxon>Embryophyta</taxon>
        <taxon>Tracheophyta</taxon>
        <taxon>Spermatophyta</taxon>
        <taxon>Magnoliopsida</taxon>
        <taxon>Liliopsida</taxon>
        <taxon>Poales</taxon>
        <taxon>Poaceae</taxon>
        <taxon>BOP clade</taxon>
        <taxon>Pooideae</taxon>
        <taxon>Stipodae</taxon>
        <taxon>Brachypodieae</taxon>
        <taxon>Brachypodium</taxon>
    </lineage>
</organism>
<reference evidence="2 3" key="1">
    <citation type="journal article" date="2010" name="Nature">
        <title>Genome sequencing and analysis of the model grass Brachypodium distachyon.</title>
        <authorList>
            <consortium name="International Brachypodium Initiative"/>
        </authorList>
    </citation>
    <scope>NUCLEOTIDE SEQUENCE [LARGE SCALE GENOMIC DNA]</scope>
    <source>
        <strain evidence="2 3">Bd21</strain>
    </source>
</reference>
<dbReference type="Proteomes" id="UP000008810">
    <property type="component" value="Chromosome 5"/>
</dbReference>